<name>A0A8X6HXM6_TRICU</name>
<sequence length="132" mass="13384">MNGMIAFVCIAALFSAMVDAGAILPYRYAYGAYKGYYTPLGAAPYVAAPVAAAVAAPYAAAVAAPYAAAAPYAVAAPYAAAPAVAAAAVPAAPVAAAVVPETHLCFIYRALIAVYKLPKERGNNFSYALDMN</sequence>
<evidence type="ECO:0000313" key="3">
    <source>
        <dbReference type="Proteomes" id="UP000887116"/>
    </source>
</evidence>
<dbReference type="EMBL" id="BMAO01012710">
    <property type="protein sequence ID" value="GFQ83402.1"/>
    <property type="molecule type" value="Genomic_DNA"/>
</dbReference>
<protein>
    <submittedName>
        <fullName evidence="2">Uncharacterized protein</fullName>
    </submittedName>
</protein>
<evidence type="ECO:0000256" key="1">
    <source>
        <dbReference type="SAM" id="SignalP"/>
    </source>
</evidence>
<dbReference type="AlphaFoldDB" id="A0A8X6HXM6"/>
<reference evidence="2" key="1">
    <citation type="submission" date="2020-07" db="EMBL/GenBank/DDBJ databases">
        <title>Multicomponent nature underlies the extraordinary mechanical properties of spider dragline silk.</title>
        <authorList>
            <person name="Kono N."/>
            <person name="Nakamura H."/>
            <person name="Mori M."/>
            <person name="Yoshida Y."/>
            <person name="Ohtoshi R."/>
            <person name="Malay A.D."/>
            <person name="Moran D.A.P."/>
            <person name="Tomita M."/>
            <person name="Numata K."/>
            <person name="Arakawa K."/>
        </authorList>
    </citation>
    <scope>NUCLEOTIDE SEQUENCE</scope>
</reference>
<evidence type="ECO:0000313" key="2">
    <source>
        <dbReference type="EMBL" id="GFQ83402.1"/>
    </source>
</evidence>
<gene>
    <name evidence="2" type="ORF">TNCT_269751</name>
</gene>
<dbReference type="OrthoDB" id="10617082at2759"/>
<keyword evidence="3" id="KW-1185">Reference proteome</keyword>
<accession>A0A8X6HXM6</accession>
<comment type="caution">
    <text evidence="2">The sequence shown here is derived from an EMBL/GenBank/DDBJ whole genome shotgun (WGS) entry which is preliminary data.</text>
</comment>
<dbReference type="Proteomes" id="UP000887116">
    <property type="component" value="Unassembled WGS sequence"/>
</dbReference>
<organism evidence="2 3">
    <name type="scientific">Trichonephila clavata</name>
    <name type="common">Joro spider</name>
    <name type="synonym">Nephila clavata</name>
    <dbReference type="NCBI Taxonomy" id="2740835"/>
    <lineage>
        <taxon>Eukaryota</taxon>
        <taxon>Metazoa</taxon>
        <taxon>Ecdysozoa</taxon>
        <taxon>Arthropoda</taxon>
        <taxon>Chelicerata</taxon>
        <taxon>Arachnida</taxon>
        <taxon>Araneae</taxon>
        <taxon>Araneomorphae</taxon>
        <taxon>Entelegynae</taxon>
        <taxon>Araneoidea</taxon>
        <taxon>Nephilidae</taxon>
        <taxon>Trichonephila</taxon>
    </lineage>
</organism>
<feature type="signal peptide" evidence="1">
    <location>
        <begin position="1"/>
        <end position="20"/>
    </location>
</feature>
<keyword evidence="1" id="KW-0732">Signal</keyword>
<proteinExistence type="predicted"/>
<feature type="chain" id="PRO_5036446386" evidence="1">
    <location>
        <begin position="21"/>
        <end position="132"/>
    </location>
</feature>